<dbReference type="Gene3D" id="3.40.50.1360">
    <property type="match status" value="1"/>
</dbReference>
<dbReference type="PANTHER" id="PTHR34294">
    <property type="entry name" value="TRANSCRIPTIONAL REGULATOR-RELATED"/>
    <property type="match status" value="1"/>
</dbReference>
<keyword evidence="4" id="KW-0804">Transcription</keyword>
<dbReference type="PANTHER" id="PTHR34294:SF1">
    <property type="entry name" value="TRANSCRIPTIONAL REGULATOR LSRR"/>
    <property type="match status" value="1"/>
</dbReference>
<sequence length="322" mass="34495">MGCSAVPYGALMSRELTIDQQVLHVYVAMQNLAHGRSVNDIAADIGKSRFATARMVKRARALGLIEVRPTVSAPVDVGLSAQLTQRYGLRAALVVATHSSDVVEARDAIARIAARFIVDNVAEDDILGFAPGRTLVLASRLIEHLPSADVVQLTGVGAPRLEDGIEVISNIGRLTGGATHPLYAPAVLMKDPEATLLLKHPSIQRTMRRFDHMQKAFLTVGGWPEASWMARQLLDLGEREEYEDKGVVAEIGTMLLDADGNAVGGLEERIVGISEEQLRNVEMRVAIGGGPGKEHAVLATLRAGVVNHVITDIRCARAALAA</sequence>
<organism evidence="6 7">
    <name type="scientific">Occultella aeris</name>
    <dbReference type="NCBI Taxonomy" id="2761496"/>
    <lineage>
        <taxon>Bacteria</taxon>
        <taxon>Bacillati</taxon>
        <taxon>Actinomycetota</taxon>
        <taxon>Actinomycetes</taxon>
        <taxon>Micrococcales</taxon>
        <taxon>Ruaniaceae</taxon>
        <taxon>Occultella</taxon>
    </lineage>
</organism>
<evidence type="ECO:0000256" key="3">
    <source>
        <dbReference type="ARBA" id="ARBA00023125"/>
    </source>
</evidence>
<dbReference type="InterPro" id="IPR037171">
    <property type="entry name" value="NagB/RpiA_transferase-like"/>
</dbReference>
<evidence type="ECO:0000313" key="7">
    <source>
        <dbReference type="Proteomes" id="UP000419743"/>
    </source>
</evidence>
<dbReference type="GO" id="GO:0003677">
    <property type="term" value="F:DNA binding"/>
    <property type="evidence" value="ECO:0007669"/>
    <property type="project" value="UniProtKB-KW"/>
</dbReference>
<name>A0A7M4DIW3_9MICO</name>
<dbReference type="EMBL" id="CACRYJ010000028">
    <property type="protein sequence ID" value="VZO36928.1"/>
    <property type="molecule type" value="Genomic_DNA"/>
</dbReference>
<dbReference type="SUPFAM" id="SSF100950">
    <property type="entry name" value="NagB/RpiA/CoA transferase-like"/>
    <property type="match status" value="1"/>
</dbReference>
<dbReference type="InterPro" id="IPR051054">
    <property type="entry name" value="SorC_transcr_regulators"/>
</dbReference>
<protein>
    <submittedName>
        <fullName evidence="6">Sorbitol operon regulator</fullName>
    </submittedName>
</protein>
<proteinExistence type="inferred from homology"/>
<evidence type="ECO:0000313" key="6">
    <source>
        <dbReference type="EMBL" id="VZO36928.1"/>
    </source>
</evidence>
<accession>A0A7M4DIW3</accession>
<gene>
    <name evidence="6" type="primary">sorC</name>
    <name evidence="6" type="ORF">HALOF300_02066</name>
</gene>
<keyword evidence="2" id="KW-0805">Transcription regulation</keyword>
<evidence type="ECO:0000256" key="4">
    <source>
        <dbReference type="ARBA" id="ARBA00023163"/>
    </source>
</evidence>
<comment type="similarity">
    <text evidence="1">Belongs to the SorC transcriptional regulatory family.</text>
</comment>
<evidence type="ECO:0000256" key="2">
    <source>
        <dbReference type="ARBA" id="ARBA00023015"/>
    </source>
</evidence>
<feature type="domain" description="Sugar-binding" evidence="5">
    <location>
        <begin position="78"/>
        <end position="320"/>
    </location>
</feature>
<keyword evidence="3" id="KW-0238">DNA-binding</keyword>
<dbReference type="Pfam" id="PF04198">
    <property type="entry name" value="Sugar-bind"/>
    <property type="match status" value="1"/>
</dbReference>
<reference evidence="6 7" key="1">
    <citation type="submission" date="2019-11" db="EMBL/GenBank/DDBJ databases">
        <authorList>
            <person name="Criscuolo A."/>
        </authorList>
    </citation>
    <scope>NUCLEOTIDE SEQUENCE [LARGE SCALE GENOMIC DNA]</scope>
    <source>
        <strain evidence="6">CIP111667</strain>
    </source>
</reference>
<dbReference type="InterPro" id="IPR007324">
    <property type="entry name" value="Sugar-bd_dom_put"/>
</dbReference>
<dbReference type="GO" id="GO:0030246">
    <property type="term" value="F:carbohydrate binding"/>
    <property type="evidence" value="ECO:0007669"/>
    <property type="project" value="InterPro"/>
</dbReference>
<comment type="caution">
    <text evidence="6">The sequence shown here is derived from an EMBL/GenBank/DDBJ whole genome shotgun (WGS) entry which is preliminary data.</text>
</comment>
<dbReference type="AlphaFoldDB" id="A0A7M4DIW3"/>
<evidence type="ECO:0000256" key="1">
    <source>
        <dbReference type="ARBA" id="ARBA00010466"/>
    </source>
</evidence>
<dbReference type="Proteomes" id="UP000419743">
    <property type="component" value="Unassembled WGS sequence"/>
</dbReference>
<evidence type="ECO:0000259" key="5">
    <source>
        <dbReference type="Pfam" id="PF04198"/>
    </source>
</evidence>
<keyword evidence="7" id="KW-1185">Reference proteome</keyword>